<organism evidence="4 5">
    <name type="scientific">Riccia fluitans</name>
    <dbReference type="NCBI Taxonomy" id="41844"/>
    <lineage>
        <taxon>Eukaryota</taxon>
        <taxon>Viridiplantae</taxon>
        <taxon>Streptophyta</taxon>
        <taxon>Embryophyta</taxon>
        <taxon>Marchantiophyta</taxon>
        <taxon>Marchantiopsida</taxon>
        <taxon>Marchantiidae</taxon>
        <taxon>Marchantiales</taxon>
        <taxon>Ricciaceae</taxon>
        <taxon>Riccia</taxon>
    </lineage>
</organism>
<evidence type="ECO:0000313" key="5">
    <source>
        <dbReference type="Proteomes" id="UP001605036"/>
    </source>
</evidence>
<feature type="region of interest" description="Disordered" evidence="2">
    <location>
        <begin position="1"/>
        <end position="46"/>
    </location>
</feature>
<evidence type="ECO:0000259" key="3">
    <source>
        <dbReference type="PROSITE" id="PS50158"/>
    </source>
</evidence>
<evidence type="ECO:0000256" key="2">
    <source>
        <dbReference type="SAM" id="MobiDB-lite"/>
    </source>
</evidence>
<name>A0ABD1YFA0_9MARC</name>
<reference evidence="4 5" key="1">
    <citation type="submission" date="2024-09" db="EMBL/GenBank/DDBJ databases">
        <title>Chromosome-scale assembly of Riccia fluitans.</title>
        <authorList>
            <person name="Paukszto L."/>
            <person name="Sawicki J."/>
            <person name="Karawczyk K."/>
            <person name="Piernik-Szablinska J."/>
            <person name="Szczecinska M."/>
            <person name="Mazdziarz M."/>
        </authorList>
    </citation>
    <scope>NUCLEOTIDE SEQUENCE [LARGE SCALE GENOMIC DNA]</scope>
    <source>
        <strain evidence="4">Rf_01</strain>
        <tissue evidence="4">Aerial parts of the thallus</tissue>
    </source>
</reference>
<feature type="compositionally biased region" description="Polar residues" evidence="2">
    <location>
        <begin position="72"/>
        <end position="85"/>
    </location>
</feature>
<dbReference type="Gene3D" id="4.10.60.10">
    <property type="entry name" value="Zinc finger, CCHC-type"/>
    <property type="match status" value="1"/>
</dbReference>
<dbReference type="AlphaFoldDB" id="A0ABD1YFA0"/>
<feature type="region of interest" description="Disordered" evidence="2">
    <location>
        <begin position="65"/>
        <end position="85"/>
    </location>
</feature>
<comment type="caution">
    <text evidence="4">The sequence shown here is derived from an EMBL/GenBank/DDBJ whole genome shotgun (WGS) entry which is preliminary data.</text>
</comment>
<dbReference type="Pfam" id="PF00098">
    <property type="entry name" value="zf-CCHC"/>
    <property type="match status" value="1"/>
</dbReference>
<dbReference type="EMBL" id="JBHFFA010000004">
    <property type="protein sequence ID" value="KAL2629417.1"/>
    <property type="molecule type" value="Genomic_DNA"/>
</dbReference>
<sequence length="106" mass="11618">MVGKAKPTSTVLIVERGRTRERSDNGKAKGGSKGQSKSRGRFQHDKKDMECWKCGKTNHMKKDCRDKAKASEVSTSHAKASTSQANVAVNQTEADLLNDADKFHAL</sequence>
<evidence type="ECO:0000313" key="4">
    <source>
        <dbReference type="EMBL" id="KAL2629417.1"/>
    </source>
</evidence>
<dbReference type="InterPro" id="IPR036875">
    <property type="entry name" value="Znf_CCHC_sf"/>
</dbReference>
<keyword evidence="1" id="KW-0862">Zinc</keyword>
<keyword evidence="5" id="KW-1185">Reference proteome</keyword>
<proteinExistence type="predicted"/>
<dbReference type="PROSITE" id="PS50158">
    <property type="entry name" value="ZF_CCHC"/>
    <property type="match status" value="1"/>
</dbReference>
<gene>
    <name evidence="4" type="ORF">R1flu_014103</name>
</gene>
<accession>A0ABD1YFA0</accession>
<evidence type="ECO:0000256" key="1">
    <source>
        <dbReference type="PROSITE-ProRule" id="PRU00047"/>
    </source>
</evidence>
<protein>
    <recommendedName>
        <fullName evidence="3">CCHC-type domain-containing protein</fullName>
    </recommendedName>
</protein>
<keyword evidence="1" id="KW-0479">Metal-binding</keyword>
<feature type="domain" description="CCHC-type" evidence="3">
    <location>
        <begin position="51"/>
        <end position="66"/>
    </location>
</feature>
<dbReference type="InterPro" id="IPR001878">
    <property type="entry name" value="Znf_CCHC"/>
</dbReference>
<dbReference type="GO" id="GO:0008270">
    <property type="term" value="F:zinc ion binding"/>
    <property type="evidence" value="ECO:0007669"/>
    <property type="project" value="UniProtKB-KW"/>
</dbReference>
<keyword evidence="1" id="KW-0863">Zinc-finger</keyword>
<feature type="compositionally biased region" description="Basic and acidic residues" evidence="2">
    <location>
        <begin position="15"/>
        <end position="27"/>
    </location>
</feature>
<dbReference type="SUPFAM" id="SSF57756">
    <property type="entry name" value="Retrovirus zinc finger-like domains"/>
    <property type="match status" value="1"/>
</dbReference>
<dbReference type="Proteomes" id="UP001605036">
    <property type="component" value="Unassembled WGS sequence"/>
</dbReference>
<dbReference type="SMART" id="SM00343">
    <property type="entry name" value="ZnF_C2HC"/>
    <property type="match status" value="1"/>
</dbReference>